<accession>A0AB36ZTU1</accession>
<name>A0AB36ZTU1_9BACT</name>
<gene>
    <name evidence="1" type="ORF">B0F89_1271</name>
</gene>
<dbReference type="AlphaFoldDB" id="A0AB36ZTU1"/>
<dbReference type="Proteomes" id="UP000239861">
    <property type="component" value="Unassembled WGS sequence"/>
</dbReference>
<reference evidence="1 2" key="1">
    <citation type="submission" date="2018-02" db="EMBL/GenBank/DDBJ databases">
        <title>Subsurface microbial communities from deep shales in Ohio and West Virginia, USA.</title>
        <authorList>
            <person name="Wrighton K."/>
        </authorList>
    </citation>
    <scope>NUCLEOTIDE SEQUENCE [LARGE SCALE GENOMIC DNA]</scope>
    <source>
        <strain evidence="1 2">MARC-MIP3H16</strain>
    </source>
</reference>
<evidence type="ECO:0000313" key="1">
    <source>
        <dbReference type="EMBL" id="PPK60180.1"/>
    </source>
</evidence>
<evidence type="ECO:0008006" key="3">
    <source>
        <dbReference type="Google" id="ProtNLM"/>
    </source>
</evidence>
<comment type="caution">
    <text evidence="1">The sequence shown here is derived from an EMBL/GenBank/DDBJ whole genome shotgun (WGS) entry which is preliminary data.</text>
</comment>
<protein>
    <recommendedName>
        <fullName evidence="3">Capsular polysaccharide export protein</fullName>
    </recommendedName>
</protein>
<proteinExistence type="predicted"/>
<dbReference type="EMBL" id="PTIW01000027">
    <property type="protein sequence ID" value="PPK60180.1"/>
    <property type="molecule type" value="Genomic_DNA"/>
</dbReference>
<evidence type="ECO:0000313" key="2">
    <source>
        <dbReference type="Proteomes" id="UP000239861"/>
    </source>
</evidence>
<dbReference type="RefSeq" id="WP_104412579.1">
    <property type="nucleotide sequence ID" value="NZ_PTIW01000027.1"/>
</dbReference>
<sequence>MSFQNNKNLFVIRFPFQLLSAQEAVNYFKLTNNYLVIVINNNNPKEHKAQLINLIDYDFWNKVLIFKEYKKSNFFKLAKYIKELKKENYNYVFIKNSFLANDQLLISNIKYKKLVLLEDGTITFRLIDRIVNNKPLFSIKKKLYRFYLLGLKLKKDYIFEIFTMFDLSTLKKYKFHNHNFEYLRKKYKIESKKKSKDKIFIIGQQHVETKYVSLETYLNFIETIIKQYPDHKIIYLMHRKELEEKFHSLILKYNNFKILKSNVMGEVYFIELSYQPFMIIGTASTLLFSLKKIFPTLNISSYIFNNEEILTNHEWFNNNYKSFEKEKINFIKKET</sequence>
<organism evidence="1 2">
    <name type="scientific">Malaciobacter marinus</name>
    <dbReference type="NCBI Taxonomy" id="505249"/>
    <lineage>
        <taxon>Bacteria</taxon>
        <taxon>Pseudomonadati</taxon>
        <taxon>Campylobacterota</taxon>
        <taxon>Epsilonproteobacteria</taxon>
        <taxon>Campylobacterales</taxon>
        <taxon>Arcobacteraceae</taxon>
        <taxon>Malaciobacter</taxon>
    </lineage>
</organism>